<accession>A0A809S465</accession>
<keyword evidence="2" id="KW-1133">Transmembrane helix</keyword>
<evidence type="ECO:0000313" key="3">
    <source>
        <dbReference type="EMBL" id="BBO20441.1"/>
    </source>
</evidence>
<keyword evidence="2" id="KW-0472">Membrane</keyword>
<keyword evidence="1" id="KW-0175">Coiled coil</keyword>
<gene>
    <name evidence="3" type="ORF">DSYM_11400</name>
</gene>
<reference evidence="3" key="1">
    <citation type="journal article" name="DNA Res.">
        <title>The physiological potential of anammox bacteria as revealed by their core genome structure.</title>
        <authorList>
            <person name="Okubo T."/>
            <person name="Toyoda A."/>
            <person name="Fukuhara K."/>
            <person name="Uchiyama I."/>
            <person name="Harigaya Y."/>
            <person name="Kuroiwa M."/>
            <person name="Suzuki T."/>
            <person name="Murakami Y."/>
            <person name="Suwa Y."/>
            <person name="Takami H."/>
        </authorList>
    </citation>
    <scope>NUCLEOTIDE SEQUENCE</scope>
    <source>
        <strain evidence="3">317325-3</strain>
    </source>
</reference>
<evidence type="ECO:0000256" key="2">
    <source>
        <dbReference type="SAM" id="Phobius"/>
    </source>
</evidence>
<organism evidence="3 4">
    <name type="scientific">Candidatus Desulfobacillus denitrificans</name>
    <dbReference type="NCBI Taxonomy" id="2608985"/>
    <lineage>
        <taxon>Bacteria</taxon>
        <taxon>Pseudomonadati</taxon>
        <taxon>Pseudomonadota</taxon>
        <taxon>Betaproteobacteria</taxon>
        <taxon>Candidatus Desulfobacillus</taxon>
    </lineage>
</organism>
<proteinExistence type="predicted"/>
<dbReference type="KEGG" id="ddz:DSYM_11400"/>
<evidence type="ECO:0000313" key="4">
    <source>
        <dbReference type="Proteomes" id="UP000662914"/>
    </source>
</evidence>
<dbReference type="Proteomes" id="UP000662914">
    <property type="component" value="Chromosome"/>
</dbReference>
<feature type="transmembrane region" description="Helical" evidence="2">
    <location>
        <begin position="110"/>
        <end position="127"/>
    </location>
</feature>
<protein>
    <submittedName>
        <fullName evidence="3">Uncharacterized protein</fullName>
    </submittedName>
</protein>
<name>A0A809S465_9PROT</name>
<dbReference type="AlphaFoldDB" id="A0A809S465"/>
<evidence type="ECO:0000256" key="1">
    <source>
        <dbReference type="SAM" id="Coils"/>
    </source>
</evidence>
<keyword evidence="2" id="KW-0812">Transmembrane</keyword>
<dbReference type="EMBL" id="AP021857">
    <property type="protein sequence ID" value="BBO20441.1"/>
    <property type="molecule type" value="Genomic_DNA"/>
</dbReference>
<feature type="coiled-coil region" evidence="1">
    <location>
        <begin position="60"/>
        <end position="108"/>
    </location>
</feature>
<sequence length="129" mass="13993">MAIGWLTILKSVPWTEVIRNAPKVAEGARKLWNAVGKQRAADEAADAAAPPAASHEPHTLEALEARVAALEAAVSDLHGQMLASSELIKELAEQNAQLVKRIEANRKRTLWLAAAILMLVFYVFSAVPF</sequence>